<name>A0A3A1VHS8_9BACL</name>
<dbReference type="Pfam" id="PF12833">
    <property type="entry name" value="HTH_18"/>
    <property type="match status" value="1"/>
</dbReference>
<dbReference type="InterPro" id="IPR020449">
    <property type="entry name" value="Tscrpt_reg_AraC-type_HTH"/>
</dbReference>
<dbReference type="GO" id="GO:0043565">
    <property type="term" value="F:sequence-specific DNA binding"/>
    <property type="evidence" value="ECO:0007669"/>
    <property type="project" value="InterPro"/>
</dbReference>
<keyword evidence="3" id="KW-0804">Transcription</keyword>
<gene>
    <name evidence="5" type="ORF">D3P08_02715</name>
</gene>
<evidence type="ECO:0000256" key="2">
    <source>
        <dbReference type="ARBA" id="ARBA00023125"/>
    </source>
</evidence>
<organism evidence="5 6">
    <name type="scientific">Paenibacillus nanensis</name>
    <dbReference type="NCBI Taxonomy" id="393251"/>
    <lineage>
        <taxon>Bacteria</taxon>
        <taxon>Bacillati</taxon>
        <taxon>Bacillota</taxon>
        <taxon>Bacilli</taxon>
        <taxon>Bacillales</taxon>
        <taxon>Paenibacillaceae</taxon>
        <taxon>Paenibacillus</taxon>
    </lineage>
</organism>
<dbReference type="PANTHER" id="PTHR43280:SF28">
    <property type="entry name" value="HTH-TYPE TRANSCRIPTIONAL ACTIVATOR RHAS"/>
    <property type="match status" value="1"/>
</dbReference>
<reference evidence="5 6" key="1">
    <citation type="submission" date="2018-09" db="EMBL/GenBank/DDBJ databases">
        <title>Paenibacillus aracenensis nov. sp. isolated from a cave in southern Spain.</title>
        <authorList>
            <person name="Jurado V."/>
            <person name="Gutierrez-Patricio S."/>
            <person name="Gonzalez-Pimentel J.L."/>
            <person name="Miller A.Z."/>
            <person name="Laiz L."/>
            <person name="Saiz-Jimenez C."/>
        </authorList>
    </citation>
    <scope>NUCLEOTIDE SEQUENCE [LARGE SCALE GENOMIC DNA]</scope>
    <source>
        <strain evidence="5 6">DSM 22867</strain>
    </source>
</reference>
<dbReference type="OrthoDB" id="182534at2"/>
<dbReference type="InterPro" id="IPR009057">
    <property type="entry name" value="Homeodomain-like_sf"/>
</dbReference>
<dbReference type="SUPFAM" id="SSF46689">
    <property type="entry name" value="Homeodomain-like"/>
    <property type="match status" value="2"/>
</dbReference>
<evidence type="ECO:0000313" key="5">
    <source>
        <dbReference type="EMBL" id="RIX60488.1"/>
    </source>
</evidence>
<dbReference type="EMBL" id="QXQA01000001">
    <property type="protein sequence ID" value="RIX60488.1"/>
    <property type="molecule type" value="Genomic_DNA"/>
</dbReference>
<keyword evidence="2" id="KW-0238">DNA-binding</keyword>
<dbReference type="InterPro" id="IPR014710">
    <property type="entry name" value="RmlC-like_jellyroll"/>
</dbReference>
<dbReference type="PRINTS" id="PR00032">
    <property type="entry name" value="HTHARAC"/>
</dbReference>
<proteinExistence type="predicted"/>
<evidence type="ECO:0000256" key="3">
    <source>
        <dbReference type="ARBA" id="ARBA00023163"/>
    </source>
</evidence>
<evidence type="ECO:0000256" key="1">
    <source>
        <dbReference type="ARBA" id="ARBA00023015"/>
    </source>
</evidence>
<keyword evidence="1" id="KW-0805">Transcription regulation</keyword>
<keyword evidence="6" id="KW-1185">Reference proteome</keyword>
<dbReference type="GO" id="GO:0003700">
    <property type="term" value="F:DNA-binding transcription factor activity"/>
    <property type="evidence" value="ECO:0007669"/>
    <property type="project" value="InterPro"/>
</dbReference>
<dbReference type="Gene3D" id="1.10.10.60">
    <property type="entry name" value="Homeodomain-like"/>
    <property type="match status" value="2"/>
</dbReference>
<dbReference type="Gene3D" id="2.60.120.10">
    <property type="entry name" value="Jelly Rolls"/>
    <property type="match status" value="1"/>
</dbReference>
<dbReference type="InterPro" id="IPR003313">
    <property type="entry name" value="AraC-bd"/>
</dbReference>
<feature type="domain" description="HTH araC/xylS-type" evidence="4">
    <location>
        <begin position="183"/>
        <end position="283"/>
    </location>
</feature>
<dbReference type="SUPFAM" id="SSF51215">
    <property type="entry name" value="Regulatory protein AraC"/>
    <property type="match status" value="1"/>
</dbReference>
<dbReference type="AlphaFoldDB" id="A0A3A1VHS8"/>
<dbReference type="PROSITE" id="PS01124">
    <property type="entry name" value="HTH_ARAC_FAMILY_2"/>
    <property type="match status" value="1"/>
</dbReference>
<dbReference type="Proteomes" id="UP000266482">
    <property type="component" value="Unassembled WGS sequence"/>
</dbReference>
<dbReference type="SMART" id="SM00342">
    <property type="entry name" value="HTH_ARAC"/>
    <property type="match status" value="1"/>
</dbReference>
<dbReference type="InterPro" id="IPR018060">
    <property type="entry name" value="HTH_AraC"/>
</dbReference>
<dbReference type="PROSITE" id="PS00041">
    <property type="entry name" value="HTH_ARAC_FAMILY_1"/>
    <property type="match status" value="1"/>
</dbReference>
<dbReference type="PANTHER" id="PTHR43280">
    <property type="entry name" value="ARAC-FAMILY TRANSCRIPTIONAL REGULATOR"/>
    <property type="match status" value="1"/>
</dbReference>
<dbReference type="RefSeq" id="WP_119597863.1">
    <property type="nucleotide sequence ID" value="NZ_QXQA01000001.1"/>
</dbReference>
<dbReference type="InterPro" id="IPR018062">
    <property type="entry name" value="HTH_AraC-typ_CS"/>
</dbReference>
<comment type="caution">
    <text evidence="5">The sequence shown here is derived from an EMBL/GenBank/DDBJ whole genome shotgun (WGS) entry which is preliminary data.</text>
</comment>
<sequence length="283" mass="32810">MKLYPPVIRDQIHLPQSFPITMSQTKGVSPTFQRLHWHTALEINYIIRGSGYYLINGNRYDFQQGDIVLIDSNDLHRAVETESLVMGIIMFDPAYLALEQRYDTELLVPFRETGVRFDNVLDRSNAQLKKLQSLLEEMWTEYLRGEAHYETVIRSQLVRFLAYANRYFAKDPGARSRRARGMETIRTILHEMEAKPDFSWTLKELAERAHLSASRFSSLFTQVVGTSPMDYLIQLRLSKAVELIETTDGKIIDIASECGFRNLSNFNRLFKQHIGKLPTELRA</sequence>
<accession>A0A3A1VHS8</accession>
<protein>
    <submittedName>
        <fullName evidence="5">Helix-turn-helix domain-containing protein</fullName>
    </submittedName>
</protein>
<dbReference type="Pfam" id="PF02311">
    <property type="entry name" value="AraC_binding"/>
    <property type="match status" value="1"/>
</dbReference>
<evidence type="ECO:0000259" key="4">
    <source>
        <dbReference type="PROSITE" id="PS01124"/>
    </source>
</evidence>
<dbReference type="InterPro" id="IPR037923">
    <property type="entry name" value="HTH-like"/>
</dbReference>
<evidence type="ECO:0000313" key="6">
    <source>
        <dbReference type="Proteomes" id="UP000266482"/>
    </source>
</evidence>